<feature type="region of interest" description="Disordered" evidence="1">
    <location>
        <begin position="53"/>
        <end position="72"/>
    </location>
</feature>
<keyword evidence="3" id="KW-1185">Reference proteome</keyword>
<name>A0ABP6IFF1_9ACTN</name>
<dbReference type="EMBL" id="BAAAVI010000027">
    <property type="protein sequence ID" value="GAA2877920.1"/>
    <property type="molecule type" value="Genomic_DNA"/>
</dbReference>
<comment type="caution">
    <text evidence="2">The sequence shown here is derived from an EMBL/GenBank/DDBJ whole genome shotgun (WGS) entry which is preliminary data.</text>
</comment>
<dbReference type="Proteomes" id="UP001500831">
    <property type="component" value="Unassembled WGS sequence"/>
</dbReference>
<feature type="region of interest" description="Disordered" evidence="1">
    <location>
        <begin position="1"/>
        <end position="20"/>
    </location>
</feature>
<protein>
    <submittedName>
        <fullName evidence="2">Uncharacterized protein</fullName>
    </submittedName>
</protein>
<evidence type="ECO:0000256" key="1">
    <source>
        <dbReference type="SAM" id="MobiDB-lite"/>
    </source>
</evidence>
<accession>A0ABP6IFF1</accession>
<organism evidence="2 3">
    <name type="scientific">Streptosporangium fragile</name>
    <dbReference type="NCBI Taxonomy" id="46186"/>
    <lineage>
        <taxon>Bacteria</taxon>
        <taxon>Bacillati</taxon>
        <taxon>Actinomycetota</taxon>
        <taxon>Actinomycetes</taxon>
        <taxon>Streptosporangiales</taxon>
        <taxon>Streptosporangiaceae</taxon>
        <taxon>Streptosporangium</taxon>
    </lineage>
</organism>
<gene>
    <name evidence="2" type="ORF">GCM10010517_39670</name>
</gene>
<sequence>MTSPLARRGRGGGLGHRLRGRDRRLGRRRVAWRAGDPGEWSLKNRPVGSVTGFDGIGLDEPAGWTPATVVEE</sequence>
<evidence type="ECO:0000313" key="2">
    <source>
        <dbReference type="EMBL" id="GAA2877920.1"/>
    </source>
</evidence>
<evidence type="ECO:0000313" key="3">
    <source>
        <dbReference type="Proteomes" id="UP001500831"/>
    </source>
</evidence>
<reference evidence="3" key="1">
    <citation type="journal article" date="2019" name="Int. J. Syst. Evol. Microbiol.">
        <title>The Global Catalogue of Microorganisms (GCM) 10K type strain sequencing project: providing services to taxonomists for standard genome sequencing and annotation.</title>
        <authorList>
            <consortium name="The Broad Institute Genomics Platform"/>
            <consortium name="The Broad Institute Genome Sequencing Center for Infectious Disease"/>
            <person name="Wu L."/>
            <person name="Ma J."/>
        </authorList>
    </citation>
    <scope>NUCLEOTIDE SEQUENCE [LARGE SCALE GENOMIC DNA]</scope>
    <source>
        <strain evidence="3">JCM 6242</strain>
    </source>
</reference>
<proteinExistence type="predicted"/>